<dbReference type="AlphaFoldDB" id="A0A1V3KJN7"/>
<evidence type="ECO:0000256" key="1">
    <source>
        <dbReference type="SAM" id="Phobius"/>
    </source>
</evidence>
<keyword evidence="1" id="KW-0472">Membrane</keyword>
<keyword evidence="1" id="KW-0812">Transmembrane</keyword>
<evidence type="ECO:0000313" key="2">
    <source>
        <dbReference type="EMBL" id="OOF77871.1"/>
    </source>
</evidence>
<organism evidence="2 3">
    <name type="scientific">Rodentibacter caecimuris</name>
    <dbReference type="NCBI Taxonomy" id="1796644"/>
    <lineage>
        <taxon>Bacteria</taxon>
        <taxon>Pseudomonadati</taxon>
        <taxon>Pseudomonadota</taxon>
        <taxon>Gammaproteobacteria</taxon>
        <taxon>Pasteurellales</taxon>
        <taxon>Pasteurellaceae</taxon>
        <taxon>Rodentibacter</taxon>
    </lineage>
</organism>
<keyword evidence="1" id="KW-1133">Transmembrane helix</keyword>
<evidence type="ECO:0000313" key="3">
    <source>
        <dbReference type="Proteomes" id="UP000189114"/>
    </source>
</evidence>
<dbReference type="EMBL" id="MLAE01000034">
    <property type="protein sequence ID" value="OOF77871.1"/>
    <property type="molecule type" value="Genomic_DNA"/>
</dbReference>
<dbReference type="Proteomes" id="UP000189114">
    <property type="component" value="Unassembled WGS sequence"/>
</dbReference>
<comment type="caution">
    <text evidence="2">The sequence shown here is derived from an EMBL/GenBank/DDBJ whole genome shotgun (WGS) entry which is preliminary data.</text>
</comment>
<proteinExistence type="predicted"/>
<gene>
    <name evidence="2" type="ORF">BKG96_07555</name>
</gene>
<reference evidence="3" key="1">
    <citation type="submission" date="2016-10" db="EMBL/GenBank/DDBJ databases">
        <title>Rodentibacter gen. nov. and new species.</title>
        <authorList>
            <person name="Christensen H."/>
        </authorList>
    </citation>
    <scope>NUCLEOTIDE SEQUENCE [LARGE SCALE GENOMIC DNA]</scope>
    <source>
        <strain evidence="3">Ppn152</strain>
    </source>
</reference>
<feature type="transmembrane region" description="Helical" evidence="1">
    <location>
        <begin position="56"/>
        <end position="80"/>
    </location>
</feature>
<name>A0A1V3KJN7_9PAST</name>
<accession>A0A1V3KJN7</accession>
<feature type="transmembrane region" description="Helical" evidence="1">
    <location>
        <begin position="26"/>
        <end position="44"/>
    </location>
</feature>
<sequence>MFVSADVFAAGGLEAANTEATKIKDWGYKFLGIAALGYIVYNVLMAYFNRKGWGEVLMAVVYAAIAGASIVLGTWAWGIWGS</sequence>
<protein>
    <submittedName>
        <fullName evidence="2">Conjugal transfer protein TraC</fullName>
    </submittedName>
</protein>